<feature type="compositionally biased region" description="Basic and acidic residues" evidence="1">
    <location>
        <begin position="111"/>
        <end position="120"/>
    </location>
</feature>
<evidence type="ECO:0000313" key="2">
    <source>
        <dbReference type="EMBL" id="KAJ8387206.1"/>
    </source>
</evidence>
<evidence type="ECO:0000256" key="1">
    <source>
        <dbReference type="SAM" id="MobiDB-lite"/>
    </source>
</evidence>
<keyword evidence="3" id="KW-1185">Reference proteome</keyword>
<accession>A0AAD7W7L4</accession>
<dbReference type="AlphaFoldDB" id="A0AAD7W7L4"/>
<comment type="caution">
    <text evidence="2">The sequence shown here is derived from an EMBL/GenBank/DDBJ whole genome shotgun (WGS) entry which is preliminary data.</text>
</comment>
<feature type="region of interest" description="Disordered" evidence="1">
    <location>
        <begin position="36"/>
        <end position="174"/>
    </location>
</feature>
<reference evidence="2" key="1">
    <citation type="journal article" date="2023" name="Science">
        <title>Genome structures resolve the early diversification of teleost fishes.</title>
        <authorList>
            <person name="Parey E."/>
            <person name="Louis A."/>
            <person name="Montfort J."/>
            <person name="Bouchez O."/>
            <person name="Roques C."/>
            <person name="Iampietro C."/>
            <person name="Lluch J."/>
            <person name="Castinel A."/>
            <person name="Donnadieu C."/>
            <person name="Desvignes T."/>
            <person name="Floi Bucao C."/>
            <person name="Jouanno E."/>
            <person name="Wen M."/>
            <person name="Mejri S."/>
            <person name="Dirks R."/>
            <person name="Jansen H."/>
            <person name="Henkel C."/>
            <person name="Chen W.J."/>
            <person name="Zahm M."/>
            <person name="Cabau C."/>
            <person name="Klopp C."/>
            <person name="Thompson A.W."/>
            <person name="Robinson-Rechavi M."/>
            <person name="Braasch I."/>
            <person name="Lecointre G."/>
            <person name="Bobe J."/>
            <person name="Postlethwait J.H."/>
            <person name="Berthelot C."/>
            <person name="Roest Crollius H."/>
            <person name="Guiguen Y."/>
        </authorList>
    </citation>
    <scope>NUCLEOTIDE SEQUENCE</scope>
    <source>
        <strain evidence="2">NC1722</strain>
    </source>
</reference>
<dbReference type="Proteomes" id="UP001221898">
    <property type="component" value="Unassembled WGS sequence"/>
</dbReference>
<proteinExistence type="predicted"/>
<protein>
    <submittedName>
        <fullName evidence="2">Uncharacterized protein</fullName>
    </submittedName>
</protein>
<sequence length="174" mass="18354">MSSPPGGYWGIPWIKVFRRCCSSLLAVLLRSRRETDVTGPTRMASPHPPAPPMTELMSTAPSRTQQQKEEDEEDEEQGEKFEFDDSDEGESAPGSSVVKDGSAGTAVEIVHASDAKEKQAPHNNMVVTSALPDPAAKLPSASNGVPPAGQEDHSANTALPSNSSDVAVTETAKG</sequence>
<gene>
    <name evidence="2" type="ORF">AAFF_G00159250</name>
</gene>
<dbReference type="EMBL" id="JAINUG010000215">
    <property type="protein sequence ID" value="KAJ8387206.1"/>
    <property type="molecule type" value="Genomic_DNA"/>
</dbReference>
<organism evidence="2 3">
    <name type="scientific">Aldrovandia affinis</name>
    <dbReference type="NCBI Taxonomy" id="143900"/>
    <lineage>
        <taxon>Eukaryota</taxon>
        <taxon>Metazoa</taxon>
        <taxon>Chordata</taxon>
        <taxon>Craniata</taxon>
        <taxon>Vertebrata</taxon>
        <taxon>Euteleostomi</taxon>
        <taxon>Actinopterygii</taxon>
        <taxon>Neopterygii</taxon>
        <taxon>Teleostei</taxon>
        <taxon>Notacanthiformes</taxon>
        <taxon>Halosauridae</taxon>
        <taxon>Aldrovandia</taxon>
    </lineage>
</organism>
<evidence type="ECO:0000313" key="3">
    <source>
        <dbReference type="Proteomes" id="UP001221898"/>
    </source>
</evidence>
<name>A0AAD7W7L4_9TELE</name>
<feature type="compositionally biased region" description="Polar residues" evidence="1">
    <location>
        <begin position="155"/>
        <end position="166"/>
    </location>
</feature>